<evidence type="ECO:0000256" key="1">
    <source>
        <dbReference type="SAM" id="MobiDB-lite"/>
    </source>
</evidence>
<organism evidence="2 3">
    <name type="scientific">Saccharopolyspora phatthalungensis</name>
    <dbReference type="NCBI Taxonomy" id="664693"/>
    <lineage>
        <taxon>Bacteria</taxon>
        <taxon>Bacillati</taxon>
        <taxon>Actinomycetota</taxon>
        <taxon>Actinomycetes</taxon>
        <taxon>Pseudonocardiales</taxon>
        <taxon>Pseudonocardiaceae</taxon>
        <taxon>Saccharopolyspora</taxon>
    </lineage>
</organism>
<feature type="compositionally biased region" description="Low complexity" evidence="1">
    <location>
        <begin position="1"/>
        <end position="15"/>
    </location>
</feature>
<accession>A0A840QFV8</accession>
<dbReference type="RefSeq" id="WP_184728401.1">
    <property type="nucleotide sequence ID" value="NZ_JACHIW010000001.1"/>
</dbReference>
<evidence type="ECO:0000313" key="2">
    <source>
        <dbReference type="EMBL" id="MBB5157489.1"/>
    </source>
</evidence>
<feature type="region of interest" description="Disordered" evidence="1">
    <location>
        <begin position="1"/>
        <end position="53"/>
    </location>
</feature>
<gene>
    <name evidence="2" type="ORF">BJ970_005023</name>
</gene>
<comment type="caution">
    <text evidence="2">The sequence shown here is derived from an EMBL/GenBank/DDBJ whole genome shotgun (WGS) entry which is preliminary data.</text>
</comment>
<proteinExistence type="predicted"/>
<dbReference type="AlphaFoldDB" id="A0A840QFV8"/>
<dbReference type="EMBL" id="JACHIW010000001">
    <property type="protein sequence ID" value="MBB5157489.1"/>
    <property type="molecule type" value="Genomic_DNA"/>
</dbReference>
<reference evidence="2 3" key="1">
    <citation type="submission" date="2020-08" db="EMBL/GenBank/DDBJ databases">
        <title>Sequencing the genomes of 1000 actinobacteria strains.</title>
        <authorList>
            <person name="Klenk H.-P."/>
        </authorList>
    </citation>
    <scope>NUCLEOTIDE SEQUENCE [LARGE SCALE GENOMIC DNA]</scope>
    <source>
        <strain evidence="2 3">DSM 45584</strain>
    </source>
</reference>
<keyword evidence="3" id="KW-1185">Reference proteome</keyword>
<feature type="compositionally biased region" description="Basic and acidic residues" evidence="1">
    <location>
        <begin position="33"/>
        <end position="42"/>
    </location>
</feature>
<sequence length="53" mass="4966">MSTAATAGGSSSSAGARGGASGVAAGVGAAGRGQREDDDKGHTNKYAEPTKDA</sequence>
<evidence type="ECO:0000313" key="3">
    <source>
        <dbReference type="Proteomes" id="UP000584374"/>
    </source>
</evidence>
<name>A0A840QFV8_9PSEU</name>
<dbReference type="Proteomes" id="UP000584374">
    <property type="component" value="Unassembled WGS sequence"/>
</dbReference>
<protein>
    <submittedName>
        <fullName evidence="2">Uncharacterized protein</fullName>
    </submittedName>
</protein>